<sequence>MTEMKISGSKAAALAAIACAAALSATACGGDAYSQGGGSGDNGAPPSFQPGHESSLMHARQVGGLGQVITDHEGYTLYRFDKDTAKPAKSNCADTCAVQWPPVLADGNFQVEGIDPALVSTVERADGAQQVTVGGWPLYRFFQDAKPGESRGHGKGGTWHAATPDGKKAAAPANGGTASGY</sequence>
<feature type="chain" id="PRO_5039277070" evidence="2">
    <location>
        <begin position="28"/>
        <end position="181"/>
    </location>
</feature>
<keyword evidence="3" id="KW-0449">Lipoprotein</keyword>
<gene>
    <name evidence="3" type="ORF">HNR67_006893</name>
</gene>
<accession>A0A7W7CGP8</accession>
<comment type="caution">
    <text evidence="3">The sequence shown here is derived from an EMBL/GenBank/DDBJ whole genome shotgun (WGS) entry which is preliminary data.</text>
</comment>
<feature type="signal peptide" evidence="2">
    <location>
        <begin position="1"/>
        <end position="27"/>
    </location>
</feature>
<dbReference type="PROSITE" id="PS51257">
    <property type="entry name" value="PROKAR_LIPOPROTEIN"/>
    <property type="match status" value="1"/>
</dbReference>
<organism evidence="3 4">
    <name type="scientific">Crossiella cryophila</name>
    <dbReference type="NCBI Taxonomy" id="43355"/>
    <lineage>
        <taxon>Bacteria</taxon>
        <taxon>Bacillati</taxon>
        <taxon>Actinomycetota</taxon>
        <taxon>Actinomycetes</taxon>
        <taxon>Pseudonocardiales</taxon>
        <taxon>Pseudonocardiaceae</taxon>
        <taxon>Crossiella</taxon>
    </lineage>
</organism>
<protein>
    <submittedName>
        <fullName evidence="3">Putative lipoprotein with Yx(FWY)xxD motif</fullName>
    </submittedName>
</protein>
<evidence type="ECO:0000313" key="3">
    <source>
        <dbReference type="EMBL" id="MBB4680775.1"/>
    </source>
</evidence>
<proteinExistence type="predicted"/>
<evidence type="ECO:0000256" key="2">
    <source>
        <dbReference type="SAM" id="SignalP"/>
    </source>
</evidence>
<keyword evidence="2" id="KW-0732">Signal</keyword>
<evidence type="ECO:0000313" key="4">
    <source>
        <dbReference type="Proteomes" id="UP000533598"/>
    </source>
</evidence>
<name>A0A7W7CGP8_9PSEU</name>
<keyword evidence="4" id="KW-1185">Reference proteome</keyword>
<dbReference type="GO" id="GO:0043448">
    <property type="term" value="P:alkane catabolic process"/>
    <property type="evidence" value="ECO:0007669"/>
    <property type="project" value="TreeGrafter"/>
</dbReference>
<dbReference type="PANTHER" id="PTHR39335:SF1">
    <property type="entry name" value="BLL4220 PROTEIN"/>
    <property type="match status" value="1"/>
</dbReference>
<dbReference type="Proteomes" id="UP000533598">
    <property type="component" value="Unassembled WGS sequence"/>
</dbReference>
<feature type="region of interest" description="Disordered" evidence="1">
    <location>
        <begin position="147"/>
        <end position="181"/>
    </location>
</feature>
<dbReference type="Pfam" id="PF03640">
    <property type="entry name" value="Lipoprotein_15"/>
    <property type="match status" value="2"/>
</dbReference>
<dbReference type="EMBL" id="JACHMH010000001">
    <property type="protein sequence ID" value="MBB4680775.1"/>
    <property type="molecule type" value="Genomic_DNA"/>
</dbReference>
<dbReference type="AlphaFoldDB" id="A0A7W7CGP8"/>
<dbReference type="PANTHER" id="PTHR39335">
    <property type="entry name" value="BLL4220 PROTEIN"/>
    <property type="match status" value="1"/>
</dbReference>
<dbReference type="InterPro" id="IPR005297">
    <property type="entry name" value="Lipoprotein_repeat"/>
</dbReference>
<evidence type="ECO:0000256" key="1">
    <source>
        <dbReference type="SAM" id="MobiDB-lite"/>
    </source>
</evidence>
<reference evidence="3 4" key="1">
    <citation type="submission" date="2020-08" db="EMBL/GenBank/DDBJ databases">
        <title>Sequencing the genomes of 1000 actinobacteria strains.</title>
        <authorList>
            <person name="Klenk H.-P."/>
        </authorList>
    </citation>
    <scope>NUCLEOTIDE SEQUENCE [LARGE SCALE GENOMIC DNA]</scope>
    <source>
        <strain evidence="3 4">DSM 44230</strain>
    </source>
</reference>